<feature type="domain" description="EF-hand" evidence="4">
    <location>
        <begin position="82"/>
        <end position="117"/>
    </location>
</feature>
<dbReference type="InterPro" id="IPR018247">
    <property type="entry name" value="EF_Hand_1_Ca_BS"/>
</dbReference>
<dbReference type="AlphaFoldDB" id="A0A8S1J246"/>
<dbReference type="CDD" id="cd00051">
    <property type="entry name" value="EFh"/>
    <property type="match status" value="2"/>
</dbReference>
<accession>A0A8S1J246</accession>
<reference evidence="5" key="1">
    <citation type="submission" date="2020-12" db="EMBL/GenBank/DDBJ databases">
        <authorList>
            <person name="Iha C."/>
        </authorList>
    </citation>
    <scope>NUCLEOTIDE SEQUENCE</scope>
</reference>
<evidence type="ECO:0000313" key="5">
    <source>
        <dbReference type="EMBL" id="CAD7701259.1"/>
    </source>
</evidence>
<evidence type="ECO:0000256" key="2">
    <source>
        <dbReference type="ARBA" id="ARBA00022737"/>
    </source>
</evidence>
<dbReference type="Gene3D" id="1.10.238.10">
    <property type="entry name" value="EF-hand"/>
    <property type="match status" value="2"/>
</dbReference>
<evidence type="ECO:0000259" key="4">
    <source>
        <dbReference type="PROSITE" id="PS50222"/>
    </source>
</evidence>
<dbReference type="GO" id="GO:0005509">
    <property type="term" value="F:calcium ion binding"/>
    <property type="evidence" value="ECO:0007669"/>
    <property type="project" value="InterPro"/>
</dbReference>
<evidence type="ECO:0000313" key="6">
    <source>
        <dbReference type="Proteomes" id="UP000708148"/>
    </source>
</evidence>
<dbReference type="InterPro" id="IPR002048">
    <property type="entry name" value="EF_hand_dom"/>
</dbReference>
<dbReference type="SMART" id="SM00054">
    <property type="entry name" value="EFh"/>
    <property type="match status" value="3"/>
</dbReference>
<keyword evidence="1" id="KW-0479">Metal-binding</keyword>
<dbReference type="PANTHER" id="PTHR34524">
    <property type="entry name" value="CALCYPHOSIN"/>
    <property type="match status" value="1"/>
</dbReference>
<dbReference type="PROSITE" id="PS00018">
    <property type="entry name" value="EF_HAND_1"/>
    <property type="match status" value="2"/>
</dbReference>
<proteinExistence type="predicted"/>
<dbReference type="PANTHER" id="PTHR34524:SF6">
    <property type="entry name" value="CALCYPHOSINE LIKE"/>
    <property type="match status" value="1"/>
</dbReference>
<feature type="domain" description="EF-hand" evidence="4">
    <location>
        <begin position="118"/>
        <end position="153"/>
    </location>
</feature>
<evidence type="ECO:0000256" key="1">
    <source>
        <dbReference type="ARBA" id="ARBA00022723"/>
    </source>
</evidence>
<keyword evidence="2" id="KW-0677">Repeat</keyword>
<keyword evidence="6" id="KW-1185">Reference proteome</keyword>
<protein>
    <recommendedName>
        <fullName evidence="4">EF-hand domain-containing protein</fullName>
    </recommendedName>
</protein>
<dbReference type="InterPro" id="IPR011992">
    <property type="entry name" value="EF-hand-dom_pair"/>
</dbReference>
<dbReference type="OrthoDB" id="444540at2759"/>
<gene>
    <name evidence="5" type="ORF">OSTQU699_LOCUS6618</name>
</gene>
<dbReference type="SUPFAM" id="SSF47473">
    <property type="entry name" value="EF-hand"/>
    <property type="match status" value="1"/>
</dbReference>
<evidence type="ECO:0000256" key="3">
    <source>
        <dbReference type="ARBA" id="ARBA00022837"/>
    </source>
</evidence>
<organism evidence="5 6">
    <name type="scientific">Ostreobium quekettii</name>
    <dbReference type="NCBI Taxonomy" id="121088"/>
    <lineage>
        <taxon>Eukaryota</taxon>
        <taxon>Viridiplantae</taxon>
        <taxon>Chlorophyta</taxon>
        <taxon>core chlorophytes</taxon>
        <taxon>Ulvophyceae</taxon>
        <taxon>TCBD clade</taxon>
        <taxon>Bryopsidales</taxon>
        <taxon>Ostreobineae</taxon>
        <taxon>Ostreobiaceae</taxon>
        <taxon>Ostreobium</taxon>
    </lineage>
</organism>
<name>A0A8S1J246_9CHLO</name>
<dbReference type="Proteomes" id="UP000708148">
    <property type="component" value="Unassembled WGS sequence"/>
</dbReference>
<dbReference type="Pfam" id="PF13499">
    <property type="entry name" value="EF-hand_7"/>
    <property type="match status" value="1"/>
</dbReference>
<keyword evidence="3" id="KW-0106">Calcium</keyword>
<dbReference type="EMBL" id="CAJHUC010001475">
    <property type="protein sequence ID" value="CAD7701259.1"/>
    <property type="molecule type" value="Genomic_DNA"/>
</dbReference>
<sequence>MAYQYAPIAAEQGANGLAQLPDVPESVYAKCCAVVAHLKSVLKARGCHGILSLGQKFRSMDDDGSKTLNYAEFSKAMREMDLDESALNAMFRYFDADCNGVITYDEFLVGLRGDMNARRQAVVDEAYSALDANGDGQVDLQDVFGRYDVSQHPDLQSGIKTKTEILKEFLATFECGEADGIVSNEEFNRYYQALSASIDEDDYFELMVRNAWHLSGGEGWAENTSNRRVLVTHANGHQSIEEITDMDVGRGDIEGMKAALRARGINAMSLELLGDASEQTPAAMAPTTDEQIVKNKREATNIRAKNMQSSIIF</sequence>
<dbReference type="InterPro" id="IPR051581">
    <property type="entry name" value="Ca-bind"/>
</dbReference>
<comment type="caution">
    <text evidence="5">The sequence shown here is derived from an EMBL/GenBank/DDBJ whole genome shotgun (WGS) entry which is preliminary data.</text>
</comment>
<dbReference type="PROSITE" id="PS50222">
    <property type="entry name" value="EF_HAND_2"/>
    <property type="match status" value="2"/>
</dbReference>